<feature type="domain" description="Solute-binding protein family 3/N-terminal" evidence="2">
    <location>
        <begin position="417"/>
        <end position="630"/>
    </location>
</feature>
<evidence type="ECO:0000256" key="1">
    <source>
        <dbReference type="ARBA" id="ARBA00022729"/>
    </source>
</evidence>
<organism evidence="3 4">
    <name type="scientific">Elysia marginata</name>
    <dbReference type="NCBI Taxonomy" id="1093978"/>
    <lineage>
        <taxon>Eukaryota</taxon>
        <taxon>Metazoa</taxon>
        <taxon>Spiralia</taxon>
        <taxon>Lophotrochozoa</taxon>
        <taxon>Mollusca</taxon>
        <taxon>Gastropoda</taxon>
        <taxon>Heterobranchia</taxon>
        <taxon>Euthyneura</taxon>
        <taxon>Panpulmonata</taxon>
        <taxon>Sacoglossa</taxon>
        <taxon>Placobranchoidea</taxon>
        <taxon>Plakobranchidae</taxon>
        <taxon>Elysia</taxon>
    </lineage>
</organism>
<protein>
    <submittedName>
        <fullName evidence="3">Arginine-binding extracellular protein ArtP-like</fullName>
    </submittedName>
</protein>
<dbReference type="Proteomes" id="UP000762676">
    <property type="component" value="Unassembled WGS sequence"/>
</dbReference>
<gene>
    <name evidence="3" type="ORF">ElyMa_003434300</name>
</gene>
<dbReference type="AlphaFoldDB" id="A0AAV4JRZ0"/>
<accession>A0AAV4JRZ0</accession>
<evidence type="ECO:0000313" key="3">
    <source>
        <dbReference type="EMBL" id="GFS25155.1"/>
    </source>
</evidence>
<dbReference type="Gene3D" id="3.40.190.10">
    <property type="entry name" value="Periplasmic binding protein-like II"/>
    <property type="match status" value="5"/>
</dbReference>
<dbReference type="PANTHER" id="PTHR35936:SF19">
    <property type="entry name" value="AMINO-ACID-BINDING PROTEIN YXEM-RELATED"/>
    <property type="match status" value="1"/>
</dbReference>
<dbReference type="PANTHER" id="PTHR35936">
    <property type="entry name" value="MEMBRANE-BOUND LYTIC MUREIN TRANSGLYCOSYLASE F"/>
    <property type="match status" value="1"/>
</dbReference>
<sequence>MRHLAGLMSGWFDACPGYVISVDRKTAFDFTDPYLYTDASFTVAPGNPSGFNPDISDFSQFTFAHLTGAVTNEKCLDRLNKKAKNFVVAANLPDARAMLLNGTADVLFSPRHKIDGLEILPQRVHCDAGGSAVMLKRGSALAQWWNPAFQTLKQSGEYQTLCQISSIKYNGTVDCLPATTNLPESSRGSLTSEKANDLPSDKVWLFAVDGRKRPYSFFDDKGELVGFDVDLITRVCALSQRQCEIVLAEFTECIFSEREITFAGRGLMAPWFDACPGYAISLDREGAFDFTDPYLYTDSSFTVAPSNPSGFDPTTSDFSQFNFVHLTGALTNEKCLNRLNKTAKSILVAANLPDAKAALLNGTMLRLTGEYQALCLSSQIKYNATIPCLLTSQVHSLKPKSSLNFEAVDTKVWLFSVSGSRKPFNYVDEQGQLTGFDVDFVQKVCQLAGQSCTSVLTPFTECTFTNRNIVYAGRGLMNGWVDACTGYADTLDRDSAFDFTDAYFPGGDAHFFVAPGNPSGFDPSLQDYTSFTFVQLTGAPTNAKCLGRLGKKFDKILIAANLPEAKGLLLSGQADVLFAPRSNIDDLQTLPEGARCDRTGTAVMVKKGSTLPTWWNPAFRLFQQTGQFQQFCEASSLKYNYTITCPTPP</sequence>
<reference evidence="3 4" key="1">
    <citation type="journal article" date="2021" name="Elife">
        <title>Chloroplast acquisition without the gene transfer in kleptoplastic sea slugs, Plakobranchus ocellatus.</title>
        <authorList>
            <person name="Maeda T."/>
            <person name="Takahashi S."/>
            <person name="Yoshida T."/>
            <person name="Shimamura S."/>
            <person name="Takaki Y."/>
            <person name="Nagai Y."/>
            <person name="Toyoda A."/>
            <person name="Suzuki Y."/>
            <person name="Arimoto A."/>
            <person name="Ishii H."/>
            <person name="Satoh N."/>
            <person name="Nishiyama T."/>
            <person name="Hasebe M."/>
            <person name="Maruyama T."/>
            <person name="Minagawa J."/>
            <person name="Obokata J."/>
            <person name="Shigenobu S."/>
        </authorList>
    </citation>
    <scope>NUCLEOTIDE SEQUENCE [LARGE SCALE GENOMIC DNA]</scope>
</reference>
<feature type="domain" description="Solute-binding protein family 3/N-terminal" evidence="2">
    <location>
        <begin position="207"/>
        <end position="328"/>
    </location>
</feature>
<dbReference type="InterPro" id="IPR001638">
    <property type="entry name" value="Solute-binding_3/MltF_N"/>
</dbReference>
<dbReference type="Pfam" id="PF00497">
    <property type="entry name" value="SBP_bac_3"/>
    <property type="match status" value="3"/>
</dbReference>
<proteinExistence type="predicted"/>
<dbReference type="EMBL" id="BMAT01007046">
    <property type="protein sequence ID" value="GFS25155.1"/>
    <property type="molecule type" value="Genomic_DNA"/>
</dbReference>
<evidence type="ECO:0000259" key="2">
    <source>
        <dbReference type="Pfam" id="PF00497"/>
    </source>
</evidence>
<comment type="caution">
    <text evidence="3">The sequence shown here is derived from an EMBL/GenBank/DDBJ whole genome shotgun (WGS) entry which is preliminary data.</text>
</comment>
<feature type="domain" description="Solute-binding protein family 3/N-terminal" evidence="2">
    <location>
        <begin position="4"/>
        <end position="161"/>
    </location>
</feature>
<keyword evidence="4" id="KW-1185">Reference proteome</keyword>
<name>A0AAV4JRZ0_9GAST</name>
<evidence type="ECO:0000313" key="4">
    <source>
        <dbReference type="Proteomes" id="UP000762676"/>
    </source>
</evidence>
<dbReference type="SUPFAM" id="SSF53850">
    <property type="entry name" value="Periplasmic binding protein-like II"/>
    <property type="match status" value="3"/>
</dbReference>
<keyword evidence="1" id="KW-0732">Signal</keyword>